<keyword evidence="1" id="KW-1133">Transmembrane helix</keyword>
<keyword evidence="1" id="KW-0472">Membrane</keyword>
<dbReference type="EMBL" id="CP109495">
    <property type="protein sequence ID" value="WUX53468.1"/>
    <property type="molecule type" value="Genomic_DNA"/>
</dbReference>
<evidence type="ECO:0000313" key="2">
    <source>
        <dbReference type="EMBL" id="WUX53468.1"/>
    </source>
</evidence>
<name>A0ABZ2A7U4_STRNV</name>
<feature type="transmembrane region" description="Helical" evidence="1">
    <location>
        <begin position="24"/>
        <end position="45"/>
    </location>
</feature>
<evidence type="ECO:0000313" key="3">
    <source>
        <dbReference type="Proteomes" id="UP001432209"/>
    </source>
</evidence>
<keyword evidence="3" id="KW-1185">Reference proteome</keyword>
<organism evidence="2 3">
    <name type="scientific">Streptomyces niveus</name>
    <name type="common">Streptomyces spheroides</name>
    <dbReference type="NCBI Taxonomy" id="193462"/>
    <lineage>
        <taxon>Bacteria</taxon>
        <taxon>Bacillati</taxon>
        <taxon>Actinomycetota</taxon>
        <taxon>Actinomycetes</taxon>
        <taxon>Kitasatosporales</taxon>
        <taxon>Streptomycetaceae</taxon>
        <taxon>Streptomyces</taxon>
    </lineage>
</organism>
<dbReference type="Proteomes" id="UP001432209">
    <property type="component" value="Chromosome"/>
</dbReference>
<dbReference type="RefSeq" id="WP_329077071.1">
    <property type="nucleotide sequence ID" value="NZ_CP109495.1"/>
</dbReference>
<reference evidence="2" key="1">
    <citation type="submission" date="2022-10" db="EMBL/GenBank/DDBJ databases">
        <title>The complete genomes of actinobacterial strains from the NBC collection.</title>
        <authorList>
            <person name="Joergensen T.S."/>
            <person name="Alvarez Arevalo M."/>
            <person name="Sterndorff E.B."/>
            <person name="Faurdal D."/>
            <person name="Vuksanovic O."/>
            <person name="Mourched A.-S."/>
            <person name="Charusanti P."/>
            <person name="Shaw S."/>
            <person name="Blin K."/>
            <person name="Weber T."/>
        </authorList>
    </citation>
    <scope>NUCLEOTIDE SEQUENCE</scope>
    <source>
        <strain evidence="2">NBC_01432</strain>
    </source>
</reference>
<evidence type="ECO:0000256" key="1">
    <source>
        <dbReference type="SAM" id="Phobius"/>
    </source>
</evidence>
<sequence length="50" mass="5187">MTPSAAPLSAAPPQGDGRGCLHTLSIPSCFGFLAFIGLLFFLVAVHDLTQ</sequence>
<gene>
    <name evidence="2" type="ORF">OG442_19005</name>
</gene>
<accession>A0ABZ2A7U4</accession>
<proteinExistence type="predicted"/>
<protein>
    <submittedName>
        <fullName evidence="2">Uncharacterized protein</fullName>
    </submittedName>
</protein>
<keyword evidence="1" id="KW-0812">Transmembrane</keyword>